<reference evidence="4" key="1">
    <citation type="submission" date="2022-07" db="EMBL/GenBank/DDBJ databases">
        <authorList>
            <person name="Otstavnykh N."/>
            <person name="Isaeva M."/>
            <person name="Bystritskaya E."/>
        </authorList>
    </citation>
    <scope>NUCLEOTIDE SEQUENCE</scope>
    <source>
        <strain evidence="4">KCTC 52189</strain>
    </source>
</reference>
<keyword evidence="1" id="KW-1133">Transmembrane helix</keyword>
<evidence type="ECO:0000259" key="3">
    <source>
        <dbReference type="Pfam" id="PF07589"/>
    </source>
</evidence>
<evidence type="ECO:0000256" key="1">
    <source>
        <dbReference type="SAM" id="Phobius"/>
    </source>
</evidence>
<sequence>MKNILSNVATVAFMTAGLVTGASASTIDFTTSTYASTFGPNVVTDTVDGVNFTIVATARGANGFRQGGGGGLKFGVPGNGMYTISIVADQNLTFNSMYGAGHTLTQYAGQLPFDLSVDGSLAGDDLMFTNSSLQTVSFGGINVDAGEAFLFAVDFGSLTGSSIYASALVKSFDFSINGMAPVPLPASLPLLLGGLGLIGFVRRRRS</sequence>
<keyword evidence="1" id="KW-0812">Transmembrane</keyword>
<protein>
    <submittedName>
        <fullName evidence="4">VPLPA-CTERM sorting domain-containing protein</fullName>
    </submittedName>
</protein>
<dbReference type="Pfam" id="PF07589">
    <property type="entry name" value="PEP-CTERM"/>
    <property type="match status" value="1"/>
</dbReference>
<dbReference type="InterPro" id="IPR022472">
    <property type="entry name" value="VPLPA-CTERM"/>
</dbReference>
<feature type="chain" id="PRO_5042069005" evidence="2">
    <location>
        <begin position="25"/>
        <end position="206"/>
    </location>
</feature>
<proteinExistence type="predicted"/>
<comment type="caution">
    <text evidence="4">The sequence shown here is derived from an EMBL/GenBank/DDBJ whole genome shotgun (WGS) entry which is preliminary data.</text>
</comment>
<dbReference type="Proteomes" id="UP001226762">
    <property type="component" value="Unassembled WGS sequence"/>
</dbReference>
<feature type="transmembrane region" description="Helical" evidence="1">
    <location>
        <begin position="182"/>
        <end position="201"/>
    </location>
</feature>
<dbReference type="NCBIfam" id="TIGR03370">
    <property type="entry name" value="VPLPA-CTERM"/>
    <property type="match status" value="1"/>
</dbReference>
<reference evidence="4" key="2">
    <citation type="submission" date="2023-02" db="EMBL/GenBank/DDBJ databases">
        <title>'Rhodoalgimonas zhirmunskyi' gen. nov., isolated from a red alga.</title>
        <authorList>
            <person name="Nedashkovskaya O.I."/>
            <person name="Otstavnykh N.Y."/>
            <person name="Bystritskaya E.P."/>
            <person name="Balabanova L.A."/>
            <person name="Isaeva M.P."/>
        </authorList>
    </citation>
    <scope>NUCLEOTIDE SEQUENCE</scope>
    <source>
        <strain evidence="4">KCTC 52189</strain>
    </source>
</reference>
<evidence type="ECO:0000256" key="2">
    <source>
        <dbReference type="SAM" id="SignalP"/>
    </source>
</evidence>
<dbReference type="AlphaFoldDB" id="A0AAE3WCY2"/>
<feature type="domain" description="Ice-binding protein C-terminal" evidence="3">
    <location>
        <begin position="181"/>
        <end position="205"/>
    </location>
</feature>
<dbReference type="EMBL" id="JANHAX010000004">
    <property type="protein sequence ID" value="MDQ2090931.1"/>
    <property type="molecule type" value="Genomic_DNA"/>
</dbReference>
<evidence type="ECO:0000313" key="4">
    <source>
        <dbReference type="EMBL" id="MDQ2090931.1"/>
    </source>
</evidence>
<dbReference type="InterPro" id="IPR013424">
    <property type="entry name" value="Ice-binding_C"/>
</dbReference>
<feature type="signal peptide" evidence="2">
    <location>
        <begin position="1"/>
        <end position="24"/>
    </location>
</feature>
<keyword evidence="2" id="KW-0732">Signal</keyword>
<dbReference type="RefSeq" id="WP_306736221.1">
    <property type="nucleotide sequence ID" value="NZ_JANHAX010000004.1"/>
</dbReference>
<evidence type="ECO:0000313" key="5">
    <source>
        <dbReference type="Proteomes" id="UP001226762"/>
    </source>
</evidence>
<gene>
    <name evidence="4" type="ORF">NO357_13560</name>
</gene>
<name>A0AAE3WCY2_9RHOB</name>
<keyword evidence="5" id="KW-1185">Reference proteome</keyword>
<accession>A0AAE3WCY2</accession>
<keyword evidence="1" id="KW-0472">Membrane</keyword>
<organism evidence="4 5">
    <name type="scientific">Marimonas arenosa</name>
    <dbReference type="NCBI Taxonomy" id="1795305"/>
    <lineage>
        <taxon>Bacteria</taxon>
        <taxon>Pseudomonadati</taxon>
        <taxon>Pseudomonadota</taxon>
        <taxon>Alphaproteobacteria</taxon>
        <taxon>Rhodobacterales</taxon>
        <taxon>Paracoccaceae</taxon>
        <taxon>Marimonas</taxon>
    </lineage>
</organism>